<organism evidence="7 8">
    <name type="scientific">Effusibacillus consociatus</name>
    <dbReference type="NCBI Taxonomy" id="1117041"/>
    <lineage>
        <taxon>Bacteria</taxon>
        <taxon>Bacillati</taxon>
        <taxon>Bacillota</taxon>
        <taxon>Bacilli</taxon>
        <taxon>Bacillales</taxon>
        <taxon>Alicyclobacillaceae</taxon>
        <taxon>Effusibacillus</taxon>
    </lineage>
</organism>
<evidence type="ECO:0000313" key="7">
    <source>
        <dbReference type="EMBL" id="MFC4767457.1"/>
    </source>
</evidence>
<evidence type="ECO:0000256" key="3">
    <source>
        <dbReference type="ARBA" id="ARBA00023125"/>
    </source>
</evidence>
<dbReference type="EMBL" id="JBHSHC010000060">
    <property type="protein sequence ID" value="MFC4767457.1"/>
    <property type="molecule type" value="Genomic_DNA"/>
</dbReference>
<protein>
    <recommendedName>
        <fullName evidence="6">DNA mismatch repair proteins mutS family domain-containing protein</fullName>
    </recommendedName>
</protein>
<dbReference type="InterPro" id="IPR000432">
    <property type="entry name" value="DNA_mismatch_repair_MutS_C"/>
</dbReference>
<gene>
    <name evidence="7" type="ORF">ACFO8Q_08780</name>
</gene>
<name>A0ABV9Q461_9BACL</name>
<accession>A0ABV9Q461</accession>
<evidence type="ECO:0000256" key="5">
    <source>
        <dbReference type="SAM" id="MobiDB-lite"/>
    </source>
</evidence>
<feature type="domain" description="DNA mismatch repair proteins mutS family" evidence="6">
    <location>
        <begin position="333"/>
        <end position="512"/>
    </location>
</feature>
<dbReference type="Proteomes" id="UP001596002">
    <property type="component" value="Unassembled WGS sequence"/>
</dbReference>
<dbReference type="PANTHER" id="PTHR11361">
    <property type="entry name" value="DNA MISMATCH REPAIR PROTEIN MUTS FAMILY MEMBER"/>
    <property type="match status" value="1"/>
</dbReference>
<evidence type="ECO:0000256" key="2">
    <source>
        <dbReference type="ARBA" id="ARBA00022840"/>
    </source>
</evidence>
<keyword evidence="3" id="KW-0238">DNA-binding</keyword>
<dbReference type="SMART" id="SM00534">
    <property type="entry name" value="MUTSac"/>
    <property type="match status" value="1"/>
</dbReference>
<evidence type="ECO:0000313" key="8">
    <source>
        <dbReference type="Proteomes" id="UP001596002"/>
    </source>
</evidence>
<sequence length="547" mass="63134">MTEFMDQETREHLAWDYAWNLFQPLSELGRIWQSQVRPFRPSEKEKWQEDCRCITNLQTALQDVEWAERLQKTVAAFRTIEPIFQQVDAGVVLQTGDLFKWKQWMWNGKLLDELVHIRFPWWPDVEWDTVIRILNSEADMTPKFSLDDSYDPVLQELRGRKRRLQNEIDRIRKEQQDELKSRYGRMPNREREYIWSRDDREMIERSQADQDLMLQGETSWDVIFRVQDRAETISLLDEFQRAAEQEADREKELLAKLTRLLAVHIDTFRKCEAAWGRLDWLLTRILTADRLGWKAPVWTEDRWEAVNACHPVLSAALKQKGSQITPISFRLQRGISVLTGPNMGGKTVALRTAGLLQALAQYGMPVPAETFYFQPVDRIRFVGGDPQSMENGLSTFGGEIVRLSTILKAEGTVFLLLDEVGRATNPLEGEALAVGLTRYLQRSDWIVLFATHYAGVAEVAAQEGLLRWRVAGLADRRIVSADTARIELESLRIAELLGLRTEILSYSRQWLDTNHKHPGRKGDFDEQAEPGTGKNCSSATIRSGDCR</sequence>
<keyword evidence="4" id="KW-0175">Coiled coil</keyword>
<comment type="caution">
    <text evidence="7">The sequence shown here is derived from an EMBL/GenBank/DDBJ whole genome shotgun (WGS) entry which is preliminary data.</text>
</comment>
<dbReference type="Gene3D" id="3.40.50.300">
    <property type="entry name" value="P-loop containing nucleotide triphosphate hydrolases"/>
    <property type="match status" value="1"/>
</dbReference>
<dbReference type="SUPFAM" id="SSF48334">
    <property type="entry name" value="DNA repair protein MutS, domain III"/>
    <property type="match status" value="1"/>
</dbReference>
<keyword evidence="1" id="KW-0547">Nucleotide-binding</keyword>
<keyword evidence="2" id="KW-0067">ATP-binding</keyword>
<evidence type="ECO:0000259" key="6">
    <source>
        <dbReference type="SMART" id="SM00534"/>
    </source>
</evidence>
<dbReference type="InterPro" id="IPR027417">
    <property type="entry name" value="P-loop_NTPase"/>
</dbReference>
<dbReference type="SUPFAM" id="SSF52540">
    <property type="entry name" value="P-loop containing nucleoside triphosphate hydrolases"/>
    <property type="match status" value="1"/>
</dbReference>
<reference evidence="8" key="1">
    <citation type="journal article" date="2019" name="Int. J. Syst. Evol. Microbiol.">
        <title>The Global Catalogue of Microorganisms (GCM) 10K type strain sequencing project: providing services to taxonomists for standard genome sequencing and annotation.</title>
        <authorList>
            <consortium name="The Broad Institute Genomics Platform"/>
            <consortium name="The Broad Institute Genome Sequencing Center for Infectious Disease"/>
            <person name="Wu L."/>
            <person name="Ma J."/>
        </authorList>
    </citation>
    <scope>NUCLEOTIDE SEQUENCE [LARGE SCALE GENOMIC DNA]</scope>
    <source>
        <strain evidence="8">WYCCWR 12678</strain>
    </source>
</reference>
<dbReference type="Pfam" id="PF00488">
    <property type="entry name" value="MutS_V"/>
    <property type="match status" value="1"/>
</dbReference>
<feature type="coiled-coil region" evidence="4">
    <location>
        <begin position="154"/>
        <end position="181"/>
    </location>
</feature>
<evidence type="ECO:0000256" key="4">
    <source>
        <dbReference type="SAM" id="Coils"/>
    </source>
</evidence>
<proteinExistence type="predicted"/>
<feature type="region of interest" description="Disordered" evidence="5">
    <location>
        <begin position="517"/>
        <end position="547"/>
    </location>
</feature>
<evidence type="ECO:0000256" key="1">
    <source>
        <dbReference type="ARBA" id="ARBA00022741"/>
    </source>
</evidence>
<dbReference type="InterPro" id="IPR036187">
    <property type="entry name" value="DNA_mismatch_repair_MutS_sf"/>
</dbReference>
<dbReference type="RefSeq" id="WP_380025378.1">
    <property type="nucleotide sequence ID" value="NZ_JBHSHC010000060.1"/>
</dbReference>
<keyword evidence="8" id="KW-1185">Reference proteome</keyword>
<dbReference type="InterPro" id="IPR045076">
    <property type="entry name" value="MutS"/>
</dbReference>